<dbReference type="Gene3D" id="3.40.366.10">
    <property type="entry name" value="Malonyl-Coenzyme A Acyl Carrier Protein, domain 2"/>
    <property type="match status" value="1"/>
</dbReference>
<dbReference type="InterPro" id="IPR014043">
    <property type="entry name" value="Acyl_transferase_dom"/>
</dbReference>
<dbReference type="SMART" id="SM00827">
    <property type="entry name" value="PKS_AT"/>
    <property type="match status" value="1"/>
</dbReference>
<comment type="similarity">
    <text evidence="6">Belongs to the fabD family.</text>
</comment>
<dbReference type="InterPro" id="IPR016036">
    <property type="entry name" value="Malonyl_transacylase_ACP-bd"/>
</dbReference>
<evidence type="ECO:0000259" key="7">
    <source>
        <dbReference type="SMART" id="SM00827"/>
    </source>
</evidence>
<evidence type="ECO:0000256" key="3">
    <source>
        <dbReference type="ARBA" id="ARBA00022679"/>
    </source>
</evidence>
<name>A0ABZ2C2S9_9PROT</name>
<gene>
    <name evidence="8" type="ORF">Bealeia1_00554</name>
</gene>
<accession>A0ABZ2C2S9</accession>
<evidence type="ECO:0000256" key="4">
    <source>
        <dbReference type="ARBA" id="ARBA00023315"/>
    </source>
</evidence>
<dbReference type="PANTHER" id="PTHR42681">
    <property type="entry name" value="MALONYL-COA-ACYL CARRIER PROTEIN TRANSACYLASE, MITOCHONDRIAL"/>
    <property type="match status" value="1"/>
</dbReference>
<dbReference type="SUPFAM" id="SSF55048">
    <property type="entry name" value="Probable ACP-binding domain of malonyl-CoA ACP transacylase"/>
    <property type="match status" value="1"/>
</dbReference>
<evidence type="ECO:0000313" key="9">
    <source>
        <dbReference type="Proteomes" id="UP001330434"/>
    </source>
</evidence>
<organism evidence="8 9">
    <name type="scientific">Candidatus Bealeia paramacronuclearis</name>
    <dbReference type="NCBI Taxonomy" id="1921001"/>
    <lineage>
        <taxon>Bacteria</taxon>
        <taxon>Pseudomonadati</taxon>
        <taxon>Pseudomonadota</taxon>
        <taxon>Alphaproteobacteria</taxon>
        <taxon>Holosporales</taxon>
        <taxon>Holosporaceae</taxon>
        <taxon>Candidatus Bealeia</taxon>
    </lineage>
</organism>
<evidence type="ECO:0000256" key="2">
    <source>
        <dbReference type="ARBA" id="ARBA00018953"/>
    </source>
</evidence>
<dbReference type="InterPro" id="IPR004410">
    <property type="entry name" value="Malonyl_CoA-ACP_transAc_FabD"/>
</dbReference>
<dbReference type="InterPro" id="IPR024925">
    <property type="entry name" value="Malonyl_CoA-ACP_transAc"/>
</dbReference>
<dbReference type="PANTHER" id="PTHR42681:SF1">
    <property type="entry name" value="MALONYL-COA-ACYL CARRIER PROTEIN TRANSACYLASE, MITOCHONDRIAL"/>
    <property type="match status" value="1"/>
</dbReference>
<dbReference type="EC" id="2.3.1.39" evidence="1 6"/>
<dbReference type="SUPFAM" id="SSF52151">
    <property type="entry name" value="FabD/lysophospholipase-like"/>
    <property type="match status" value="1"/>
</dbReference>
<feature type="domain" description="Malonyl-CoA:ACP transacylase (MAT)" evidence="7">
    <location>
        <begin position="5"/>
        <end position="302"/>
    </location>
</feature>
<keyword evidence="3 6" id="KW-0808">Transferase</keyword>
<dbReference type="PIRSF" id="PIRSF000446">
    <property type="entry name" value="Mct"/>
    <property type="match status" value="1"/>
</dbReference>
<protein>
    <recommendedName>
        <fullName evidence="2 6">Malonyl CoA-acyl carrier protein transacylase</fullName>
        <ecNumber evidence="1 6">2.3.1.39</ecNumber>
    </recommendedName>
</protein>
<dbReference type="InterPro" id="IPR016035">
    <property type="entry name" value="Acyl_Trfase/lysoPLipase"/>
</dbReference>
<evidence type="ECO:0000256" key="1">
    <source>
        <dbReference type="ARBA" id="ARBA00013258"/>
    </source>
</evidence>
<sequence length="309" mass="32760">MKAFVFPGQGSQAIGMGKIFYDTFASSRQVFEEVDEALGQKLSTIIFEGPESDLVLTENAQPALMSVSLAMMAALEKDAGVSLANAVQYVAGHSLGEYSALAAAKALSIGDTARLLKIRGQSMQKAVPVGQGAMAAILGLEITDVHSLASQAALNQVCVVANDNCPGQIVISGNKEAVERSIDLAKELGAKRSILLNVSAPFHCPLMQPAADRMKAALQDVTIQKPLVPVITNVRATPCEDPETIRELLVEQVTGMVRWRESVQKMASLGVTQIIEIGAGQVLTGLTKRIDKDVISAAINSPEDLEGMF</sequence>
<dbReference type="InterPro" id="IPR050858">
    <property type="entry name" value="Mal-CoA-ACP_Trans/PKS_FabD"/>
</dbReference>
<dbReference type="NCBIfam" id="TIGR00128">
    <property type="entry name" value="fabD"/>
    <property type="match status" value="1"/>
</dbReference>
<evidence type="ECO:0000313" key="8">
    <source>
        <dbReference type="EMBL" id="WVX66378.1"/>
    </source>
</evidence>
<dbReference type="Pfam" id="PF00698">
    <property type="entry name" value="Acyl_transf_1"/>
    <property type="match status" value="1"/>
</dbReference>
<dbReference type="EMBL" id="CP133270">
    <property type="protein sequence ID" value="WVX66378.1"/>
    <property type="molecule type" value="Genomic_DNA"/>
</dbReference>
<keyword evidence="4 6" id="KW-0012">Acyltransferase</keyword>
<keyword evidence="9" id="KW-1185">Reference proteome</keyword>
<dbReference type="Proteomes" id="UP001330434">
    <property type="component" value="Chromosome"/>
</dbReference>
<evidence type="ECO:0000256" key="5">
    <source>
        <dbReference type="ARBA" id="ARBA00048462"/>
    </source>
</evidence>
<dbReference type="Gene3D" id="3.30.70.250">
    <property type="entry name" value="Malonyl-CoA ACP transacylase, ACP-binding"/>
    <property type="match status" value="1"/>
</dbReference>
<comment type="catalytic activity">
    <reaction evidence="5 6">
        <text>holo-[ACP] + malonyl-CoA = malonyl-[ACP] + CoA</text>
        <dbReference type="Rhea" id="RHEA:41792"/>
        <dbReference type="Rhea" id="RHEA-COMP:9623"/>
        <dbReference type="Rhea" id="RHEA-COMP:9685"/>
        <dbReference type="ChEBI" id="CHEBI:57287"/>
        <dbReference type="ChEBI" id="CHEBI:57384"/>
        <dbReference type="ChEBI" id="CHEBI:64479"/>
        <dbReference type="ChEBI" id="CHEBI:78449"/>
        <dbReference type="EC" id="2.3.1.39"/>
    </reaction>
</comment>
<proteinExistence type="inferred from homology"/>
<dbReference type="InterPro" id="IPR001227">
    <property type="entry name" value="Ac_transferase_dom_sf"/>
</dbReference>
<evidence type="ECO:0000256" key="6">
    <source>
        <dbReference type="PIRNR" id="PIRNR000446"/>
    </source>
</evidence>
<reference evidence="8 9" key="1">
    <citation type="journal article" date="2024" name="Environ. Microbiol.">
        <title>Novel evolutionary insights on the interactions of the Holosporales (Alphaproteobacteria) with eukaryotic hosts from comparative genomics.</title>
        <authorList>
            <person name="Giovannini M."/>
            <person name="Petroni G."/>
            <person name="Castelli M."/>
        </authorList>
    </citation>
    <scope>NUCLEOTIDE SEQUENCE [LARGE SCALE GENOMIC DNA]</scope>
    <source>
        <strain evidence="8 9">US_Bl 15I1</strain>
    </source>
</reference>